<keyword evidence="4" id="KW-0121">Carboxypeptidase</keyword>
<evidence type="ECO:0000313" key="4">
    <source>
        <dbReference type="EMBL" id="SEN94492.1"/>
    </source>
</evidence>
<accession>A0A1H8KNI4</accession>
<dbReference type="PANTHER" id="PTHR30023">
    <property type="entry name" value="D-ALANYL-D-ALANINE CARBOXYPEPTIDASE"/>
    <property type="match status" value="1"/>
</dbReference>
<keyword evidence="3" id="KW-0732">Signal</keyword>
<protein>
    <submittedName>
        <fullName evidence="4">D-alanyl-D-alanine carboxypeptidase / D-alanyl-D-alanine-endopeptidase (Penicillin-binding protein 4)</fullName>
    </submittedName>
</protein>
<dbReference type="AlphaFoldDB" id="A0A1H8KNI4"/>
<dbReference type="NCBIfam" id="TIGR00666">
    <property type="entry name" value="PBP4"/>
    <property type="match status" value="1"/>
</dbReference>
<dbReference type="SUPFAM" id="SSF56601">
    <property type="entry name" value="beta-lactamase/transpeptidase-like"/>
    <property type="match status" value="1"/>
</dbReference>
<feature type="chain" id="PRO_5011474482" evidence="3">
    <location>
        <begin position="24"/>
        <end position="475"/>
    </location>
</feature>
<name>A0A1H8KNI4_9RHOB</name>
<evidence type="ECO:0000256" key="1">
    <source>
        <dbReference type="ARBA" id="ARBA00006096"/>
    </source>
</evidence>
<feature type="signal peptide" evidence="3">
    <location>
        <begin position="1"/>
        <end position="23"/>
    </location>
</feature>
<keyword evidence="2" id="KW-0378">Hydrolase</keyword>
<evidence type="ECO:0000256" key="2">
    <source>
        <dbReference type="ARBA" id="ARBA00022801"/>
    </source>
</evidence>
<dbReference type="OrthoDB" id="5372081at2"/>
<comment type="similarity">
    <text evidence="1">Belongs to the peptidase S13 family.</text>
</comment>
<reference evidence="4 5" key="1">
    <citation type="submission" date="2016-10" db="EMBL/GenBank/DDBJ databases">
        <authorList>
            <person name="de Groot N.N."/>
        </authorList>
    </citation>
    <scope>NUCLEOTIDE SEQUENCE [LARGE SCALE GENOMIC DNA]</scope>
    <source>
        <strain evidence="4 5">DSM 8512</strain>
    </source>
</reference>
<dbReference type="STRING" id="34002.SAMN04489859_102344"/>
<dbReference type="RefSeq" id="WP_090614093.1">
    <property type="nucleotide sequence ID" value="NZ_CP067124.1"/>
</dbReference>
<dbReference type="PRINTS" id="PR00922">
    <property type="entry name" value="DADACBPTASE3"/>
</dbReference>
<proteinExistence type="inferred from homology"/>
<dbReference type="Pfam" id="PF02113">
    <property type="entry name" value="Peptidase_S13"/>
    <property type="match status" value="1"/>
</dbReference>
<organism evidence="4 5">
    <name type="scientific">Paracoccus alcaliphilus</name>
    <dbReference type="NCBI Taxonomy" id="34002"/>
    <lineage>
        <taxon>Bacteria</taxon>
        <taxon>Pseudomonadati</taxon>
        <taxon>Pseudomonadota</taxon>
        <taxon>Alphaproteobacteria</taxon>
        <taxon>Rhodobacterales</taxon>
        <taxon>Paracoccaceae</taxon>
        <taxon>Paracoccus</taxon>
    </lineage>
</organism>
<evidence type="ECO:0000313" key="5">
    <source>
        <dbReference type="Proteomes" id="UP000199054"/>
    </source>
</evidence>
<dbReference type="GO" id="GO:0004185">
    <property type="term" value="F:serine-type carboxypeptidase activity"/>
    <property type="evidence" value="ECO:0007669"/>
    <property type="project" value="InterPro"/>
</dbReference>
<dbReference type="Gene3D" id="3.40.710.10">
    <property type="entry name" value="DD-peptidase/beta-lactamase superfamily"/>
    <property type="match status" value="1"/>
</dbReference>
<keyword evidence="5" id="KW-1185">Reference proteome</keyword>
<evidence type="ECO:0000256" key="3">
    <source>
        <dbReference type="SAM" id="SignalP"/>
    </source>
</evidence>
<dbReference type="GO" id="GO:0000270">
    <property type="term" value="P:peptidoglycan metabolic process"/>
    <property type="evidence" value="ECO:0007669"/>
    <property type="project" value="TreeGrafter"/>
</dbReference>
<dbReference type="InterPro" id="IPR000667">
    <property type="entry name" value="Peptidase_S13"/>
</dbReference>
<sequence length="475" mass="50098">MRLTRRDTLAALLACGVAAPALAQALVEGHPSPGGGLGQPPARRPIPDSRALIARSGLSGHVGFALTDQTGALIDDEPAPSAIAPASTLKAITAIYALDRLGPDHRFRTRVIRAGDMLVLVGGGDPVLDSDGLARLAGDLVAAGETSPARFAVWGGALPAIAEVAPEQDDHLAYNPAVSGMILNFNRVHLGWRRADGDWQLSLEARAARQSPRAYTVSAAAAAQSDLFTYSDDGKTEHWTIARSALGSGGSRWLPVRRPELYAGDVFQTLCRARGLVLPTPEVVDDLPAGQERAAIDSPPLEQILRDMLYHSTNLTAEVVGLHASGASDLTGSAAAMMSWLHGQGHGEGLQLADHSGLSGASRVTPQAMARLMSWAAPGLAPLLKSDPLAGDLPQGSARQPWLRAKTGTLNFVSNLAGYIETPSGRVLAFAILCNDPERRAGTEGQEQPAGVRTWTRQAKLLQRDLIDAWAARFD</sequence>
<dbReference type="GO" id="GO:0006508">
    <property type="term" value="P:proteolysis"/>
    <property type="evidence" value="ECO:0007669"/>
    <property type="project" value="InterPro"/>
</dbReference>
<keyword evidence="4" id="KW-0645">Protease</keyword>
<dbReference type="PANTHER" id="PTHR30023:SF0">
    <property type="entry name" value="PENICILLIN-SENSITIVE CARBOXYPEPTIDASE A"/>
    <property type="match status" value="1"/>
</dbReference>
<dbReference type="Proteomes" id="UP000199054">
    <property type="component" value="Unassembled WGS sequence"/>
</dbReference>
<gene>
    <name evidence="4" type="ORF">SAMN04489859_102344</name>
</gene>
<dbReference type="InterPro" id="IPR012338">
    <property type="entry name" value="Beta-lactam/transpept-like"/>
</dbReference>
<dbReference type="EMBL" id="FODE01000023">
    <property type="protein sequence ID" value="SEN94492.1"/>
    <property type="molecule type" value="Genomic_DNA"/>
</dbReference>